<keyword evidence="3" id="KW-1185">Reference proteome</keyword>
<dbReference type="Proteomes" id="UP000594262">
    <property type="component" value="Unplaced"/>
</dbReference>
<evidence type="ECO:0000313" key="3">
    <source>
        <dbReference type="Proteomes" id="UP000594262"/>
    </source>
</evidence>
<dbReference type="InterPro" id="IPR012479">
    <property type="entry name" value="SAP30BP"/>
</dbReference>
<dbReference type="RefSeq" id="XP_066919707.1">
    <property type="nucleotide sequence ID" value="XM_067063606.1"/>
</dbReference>
<evidence type="ECO:0008006" key="4">
    <source>
        <dbReference type="Google" id="ProtNLM"/>
    </source>
</evidence>
<name>A0A7M6DNY1_9CNID</name>
<dbReference type="GeneID" id="136807037"/>
<dbReference type="AlphaFoldDB" id="A0A7M6DNY1"/>
<dbReference type="Pfam" id="PF07818">
    <property type="entry name" value="HCNGP"/>
    <property type="match status" value="1"/>
</dbReference>
<dbReference type="OrthoDB" id="1714508at2759"/>
<dbReference type="PANTHER" id="PTHR13464:SF0">
    <property type="entry name" value="SAP30-BINDING PROTEIN"/>
    <property type="match status" value="1"/>
</dbReference>
<sequence length="263" mass="29279">MSLESLSRYDDAEDEIKDEDHDLVLQTKKSLEAIRPPSRPVSDAESIGEQSNKPKSLVSYFGDAYGSSSESENDDSDVDTRTTVVNLGLHDGQASSLESGSPATIDLDTEGGIRDNLDDVRLPPQPEGRCSKSLQEKILKMYERKMAGMDVNEYVQKKKNFRNPSIYQKLVSYIGIDEHGTNFPKHIYDPSIWGPESYYEELAKAQKEYNDKKEKEKNKANNRAKVEFVSGTKKPPSTAPLATTAGSAVPEKKSKWDQGPGKK</sequence>
<feature type="compositionally biased region" description="Basic and acidic residues" evidence="1">
    <location>
        <begin position="209"/>
        <end position="219"/>
    </location>
</feature>
<evidence type="ECO:0000256" key="1">
    <source>
        <dbReference type="SAM" id="MobiDB-lite"/>
    </source>
</evidence>
<reference evidence="2" key="1">
    <citation type="submission" date="2021-01" db="UniProtKB">
        <authorList>
            <consortium name="EnsemblMetazoa"/>
        </authorList>
    </citation>
    <scope>IDENTIFICATION</scope>
</reference>
<protein>
    <recommendedName>
        <fullName evidence="4">SAP30-binding protein</fullName>
    </recommendedName>
</protein>
<proteinExistence type="predicted"/>
<dbReference type="PANTHER" id="PTHR13464">
    <property type="entry name" value="TRANSCRIPTIONAL REGULATOR PROTEIN HCNGP"/>
    <property type="match status" value="1"/>
</dbReference>
<evidence type="ECO:0000313" key="2">
    <source>
        <dbReference type="EnsemblMetazoa" id="CLYHEMP018972.1"/>
    </source>
</evidence>
<dbReference type="EnsemblMetazoa" id="CLYHEMT018972.1">
    <property type="protein sequence ID" value="CLYHEMP018972.1"/>
    <property type="gene ID" value="CLYHEMG018972"/>
</dbReference>
<dbReference type="GO" id="GO:0006355">
    <property type="term" value="P:regulation of DNA-templated transcription"/>
    <property type="evidence" value="ECO:0007669"/>
    <property type="project" value="InterPro"/>
</dbReference>
<dbReference type="GO" id="GO:0005634">
    <property type="term" value="C:nucleus"/>
    <property type="evidence" value="ECO:0007669"/>
    <property type="project" value="TreeGrafter"/>
</dbReference>
<feature type="region of interest" description="Disordered" evidence="1">
    <location>
        <begin position="1"/>
        <end position="79"/>
    </location>
</feature>
<accession>A0A7M6DNY1</accession>
<feature type="region of interest" description="Disordered" evidence="1">
    <location>
        <begin position="209"/>
        <end position="263"/>
    </location>
</feature>
<organism evidence="2 3">
    <name type="scientific">Clytia hemisphaerica</name>
    <dbReference type="NCBI Taxonomy" id="252671"/>
    <lineage>
        <taxon>Eukaryota</taxon>
        <taxon>Metazoa</taxon>
        <taxon>Cnidaria</taxon>
        <taxon>Hydrozoa</taxon>
        <taxon>Hydroidolina</taxon>
        <taxon>Leptothecata</taxon>
        <taxon>Obeliida</taxon>
        <taxon>Clytiidae</taxon>
        <taxon>Clytia</taxon>
    </lineage>
</organism>